<comment type="caution">
    <text evidence="1">The sequence shown here is derived from an EMBL/GenBank/DDBJ whole genome shotgun (WGS) entry which is preliminary data.</text>
</comment>
<gene>
    <name evidence="1" type="ORF">BpHYR1_031961</name>
</gene>
<accession>A0A3M7S3H5</accession>
<reference evidence="1 2" key="1">
    <citation type="journal article" date="2018" name="Sci. Rep.">
        <title>Genomic signatures of local adaptation to the degree of environmental predictability in rotifers.</title>
        <authorList>
            <person name="Franch-Gras L."/>
            <person name="Hahn C."/>
            <person name="Garcia-Roger E.M."/>
            <person name="Carmona M.J."/>
            <person name="Serra M."/>
            <person name="Gomez A."/>
        </authorList>
    </citation>
    <scope>NUCLEOTIDE SEQUENCE [LARGE SCALE GENOMIC DNA]</scope>
    <source>
        <strain evidence="1">HYR1</strain>
    </source>
</reference>
<dbReference type="EMBL" id="REGN01002090">
    <property type="protein sequence ID" value="RNA30383.1"/>
    <property type="molecule type" value="Genomic_DNA"/>
</dbReference>
<sequence length="59" mass="6488">MAKNKRAAKNPANFLAGGHLAGQLGGLILRPPKKTAKYKRALNVVGIYSRWITKPEEDK</sequence>
<protein>
    <submittedName>
        <fullName evidence="1">Uncharacterized protein</fullName>
    </submittedName>
</protein>
<evidence type="ECO:0000313" key="1">
    <source>
        <dbReference type="EMBL" id="RNA30383.1"/>
    </source>
</evidence>
<keyword evidence="2" id="KW-1185">Reference proteome</keyword>
<dbReference type="Proteomes" id="UP000276133">
    <property type="component" value="Unassembled WGS sequence"/>
</dbReference>
<proteinExistence type="predicted"/>
<dbReference type="AlphaFoldDB" id="A0A3M7S3H5"/>
<name>A0A3M7S3H5_BRAPC</name>
<evidence type="ECO:0000313" key="2">
    <source>
        <dbReference type="Proteomes" id="UP000276133"/>
    </source>
</evidence>
<organism evidence="1 2">
    <name type="scientific">Brachionus plicatilis</name>
    <name type="common">Marine rotifer</name>
    <name type="synonym">Brachionus muelleri</name>
    <dbReference type="NCBI Taxonomy" id="10195"/>
    <lineage>
        <taxon>Eukaryota</taxon>
        <taxon>Metazoa</taxon>
        <taxon>Spiralia</taxon>
        <taxon>Gnathifera</taxon>
        <taxon>Rotifera</taxon>
        <taxon>Eurotatoria</taxon>
        <taxon>Monogononta</taxon>
        <taxon>Pseudotrocha</taxon>
        <taxon>Ploima</taxon>
        <taxon>Brachionidae</taxon>
        <taxon>Brachionus</taxon>
    </lineage>
</organism>